<gene>
    <name evidence="2" type="ORF">HS088_TW06G00170</name>
</gene>
<keyword evidence="3" id="KW-1185">Reference proteome</keyword>
<dbReference type="EMBL" id="JAAARO010000006">
    <property type="protein sequence ID" value="KAF5746005.1"/>
    <property type="molecule type" value="Genomic_DNA"/>
</dbReference>
<sequence>MPIYSFYVILPYIYNRMQEGECSRNNRKRRRNIMITRGHTIRQNVIPETCTTPAPQPTHQPHVTSSSTDEDKLDFGHPAHTCQYCGAIFWFTERIKCYSAHLCNGILCINCCCAFN</sequence>
<feature type="compositionally biased region" description="Low complexity" evidence="1">
    <location>
        <begin position="51"/>
        <end position="62"/>
    </location>
</feature>
<evidence type="ECO:0000256" key="1">
    <source>
        <dbReference type="SAM" id="MobiDB-lite"/>
    </source>
</evidence>
<accession>A0A7J7DI15</accession>
<protein>
    <submittedName>
        <fullName evidence="2">Uncharacterized protein</fullName>
    </submittedName>
</protein>
<evidence type="ECO:0000313" key="2">
    <source>
        <dbReference type="EMBL" id="KAF5746005.1"/>
    </source>
</evidence>
<dbReference type="InParanoid" id="A0A7J7DI15"/>
<comment type="caution">
    <text evidence="2">The sequence shown here is derived from an EMBL/GenBank/DDBJ whole genome shotgun (WGS) entry which is preliminary data.</text>
</comment>
<dbReference type="Proteomes" id="UP000593562">
    <property type="component" value="Unassembled WGS sequence"/>
</dbReference>
<reference evidence="2 3" key="1">
    <citation type="journal article" date="2020" name="Nat. Commun.">
        <title>Genome of Tripterygium wilfordii and identification of cytochrome P450 involved in triptolide biosynthesis.</title>
        <authorList>
            <person name="Tu L."/>
            <person name="Su P."/>
            <person name="Zhang Z."/>
            <person name="Gao L."/>
            <person name="Wang J."/>
            <person name="Hu T."/>
            <person name="Zhou J."/>
            <person name="Zhang Y."/>
            <person name="Zhao Y."/>
            <person name="Liu Y."/>
            <person name="Song Y."/>
            <person name="Tong Y."/>
            <person name="Lu Y."/>
            <person name="Yang J."/>
            <person name="Xu C."/>
            <person name="Jia M."/>
            <person name="Peters R.J."/>
            <person name="Huang L."/>
            <person name="Gao W."/>
        </authorList>
    </citation>
    <scope>NUCLEOTIDE SEQUENCE [LARGE SCALE GENOMIC DNA]</scope>
    <source>
        <strain evidence="3">cv. XIE 37</strain>
        <tissue evidence="2">Leaf</tissue>
    </source>
</reference>
<name>A0A7J7DI15_TRIWF</name>
<evidence type="ECO:0000313" key="3">
    <source>
        <dbReference type="Proteomes" id="UP000593562"/>
    </source>
</evidence>
<feature type="region of interest" description="Disordered" evidence="1">
    <location>
        <begin position="51"/>
        <end position="71"/>
    </location>
</feature>
<proteinExistence type="predicted"/>
<organism evidence="2 3">
    <name type="scientific">Tripterygium wilfordii</name>
    <name type="common">Thunder God vine</name>
    <dbReference type="NCBI Taxonomy" id="458696"/>
    <lineage>
        <taxon>Eukaryota</taxon>
        <taxon>Viridiplantae</taxon>
        <taxon>Streptophyta</taxon>
        <taxon>Embryophyta</taxon>
        <taxon>Tracheophyta</taxon>
        <taxon>Spermatophyta</taxon>
        <taxon>Magnoliopsida</taxon>
        <taxon>eudicotyledons</taxon>
        <taxon>Gunneridae</taxon>
        <taxon>Pentapetalae</taxon>
        <taxon>rosids</taxon>
        <taxon>fabids</taxon>
        <taxon>Celastrales</taxon>
        <taxon>Celastraceae</taxon>
        <taxon>Tripterygium</taxon>
    </lineage>
</organism>
<dbReference type="AlphaFoldDB" id="A0A7J7DI15"/>